<evidence type="ECO:0000313" key="2">
    <source>
        <dbReference type="EMBL" id="KAK2558607.1"/>
    </source>
</evidence>
<dbReference type="SUPFAM" id="SSF50630">
    <property type="entry name" value="Acid proteases"/>
    <property type="match status" value="1"/>
</dbReference>
<dbReference type="Gene3D" id="2.40.70.10">
    <property type="entry name" value="Acid Proteases"/>
    <property type="match status" value="1"/>
</dbReference>
<dbReference type="CDD" id="cd05481">
    <property type="entry name" value="retropepsin_like_LTR_1"/>
    <property type="match status" value="1"/>
</dbReference>
<dbReference type="InterPro" id="IPR050951">
    <property type="entry name" value="Retrovirus_Pol_polyprotein"/>
</dbReference>
<dbReference type="Proteomes" id="UP001249851">
    <property type="component" value="Unassembled WGS sequence"/>
</dbReference>
<dbReference type="PANTHER" id="PTHR37984:SF7">
    <property type="entry name" value="INTEGRASE CATALYTIC DOMAIN-CONTAINING PROTEIN"/>
    <property type="match status" value="1"/>
</dbReference>
<keyword evidence="3" id="KW-1185">Reference proteome</keyword>
<feature type="region of interest" description="Disordered" evidence="1">
    <location>
        <begin position="1"/>
        <end position="26"/>
    </location>
</feature>
<dbReference type="PANTHER" id="PTHR37984">
    <property type="entry name" value="PROTEIN CBG26694"/>
    <property type="match status" value="1"/>
</dbReference>
<evidence type="ECO:0008006" key="4">
    <source>
        <dbReference type="Google" id="ProtNLM"/>
    </source>
</evidence>
<dbReference type="Gene3D" id="3.10.10.10">
    <property type="entry name" value="HIV Type 1 Reverse Transcriptase, subunit A, domain 1"/>
    <property type="match status" value="1"/>
</dbReference>
<comment type="caution">
    <text evidence="2">The sequence shown here is derived from an EMBL/GenBank/DDBJ whole genome shotgun (WGS) entry which is preliminary data.</text>
</comment>
<gene>
    <name evidence="2" type="ORF">P5673_018788</name>
</gene>
<reference evidence="2" key="1">
    <citation type="journal article" date="2023" name="G3 (Bethesda)">
        <title>Whole genome assembly and annotation of the endangered Caribbean coral Acropora cervicornis.</title>
        <authorList>
            <person name="Selwyn J.D."/>
            <person name="Vollmer S.V."/>
        </authorList>
    </citation>
    <scope>NUCLEOTIDE SEQUENCE</scope>
    <source>
        <strain evidence="2">K2</strain>
    </source>
</reference>
<evidence type="ECO:0000256" key="1">
    <source>
        <dbReference type="SAM" id="MobiDB-lite"/>
    </source>
</evidence>
<dbReference type="InterPro" id="IPR021109">
    <property type="entry name" value="Peptidase_aspartic_dom_sf"/>
</dbReference>
<dbReference type="AlphaFoldDB" id="A0AAD9QC72"/>
<protein>
    <recommendedName>
        <fullName evidence="4">Peptidase A2 domain-containing protein</fullName>
    </recommendedName>
</protein>
<evidence type="ECO:0000313" key="3">
    <source>
        <dbReference type="Proteomes" id="UP001249851"/>
    </source>
</evidence>
<name>A0AAD9QC72_ACRCE</name>
<proteinExistence type="predicted"/>
<dbReference type="EMBL" id="JARQWQ010000043">
    <property type="protein sequence ID" value="KAK2558607.1"/>
    <property type="molecule type" value="Genomic_DNA"/>
</dbReference>
<organism evidence="2 3">
    <name type="scientific">Acropora cervicornis</name>
    <name type="common">Staghorn coral</name>
    <dbReference type="NCBI Taxonomy" id="6130"/>
    <lineage>
        <taxon>Eukaryota</taxon>
        <taxon>Metazoa</taxon>
        <taxon>Cnidaria</taxon>
        <taxon>Anthozoa</taxon>
        <taxon>Hexacorallia</taxon>
        <taxon>Scleractinia</taxon>
        <taxon>Astrocoeniina</taxon>
        <taxon>Acroporidae</taxon>
        <taxon>Acropora</taxon>
    </lineage>
</organism>
<feature type="compositionally biased region" description="Basic and acidic residues" evidence="1">
    <location>
        <begin position="8"/>
        <end position="18"/>
    </location>
</feature>
<sequence length="236" mass="26615">MCFTKSPNSDHQKLHEVEQQSDTETDEDLFLGELESSRKDKNELFTNLNVNAENICFKIDTGAQCNVIPEHAFEKLRKKPSLQTTKVTLTTYGGVRLPIKGPCTMKIKHNDQNIDVKFFVVAIDKAQPLIGLQTCRDHKLISINNNVSAVIAKETEILGEYQDVFGGLGLVDGEFHIEVHDDAKPTIHPPRKIPLSLMPKLQNTLEQMTEMRVISKVNKATDWVNSLVIVEEKTVH</sequence>
<reference evidence="2" key="2">
    <citation type="journal article" date="2023" name="Science">
        <title>Genomic signatures of disease resistance in endangered staghorn corals.</title>
        <authorList>
            <person name="Vollmer S.V."/>
            <person name="Selwyn J.D."/>
            <person name="Despard B.A."/>
            <person name="Roesel C.L."/>
        </authorList>
    </citation>
    <scope>NUCLEOTIDE SEQUENCE</scope>
    <source>
        <strain evidence="2">K2</strain>
    </source>
</reference>
<accession>A0AAD9QC72</accession>